<name>A0A132C0I5_9RHOB</name>
<dbReference type="Proteomes" id="UP000068382">
    <property type="component" value="Unassembled WGS sequence"/>
</dbReference>
<evidence type="ECO:0000313" key="3">
    <source>
        <dbReference type="EMBL" id="KUP93852.1"/>
    </source>
</evidence>
<proteinExistence type="predicted"/>
<gene>
    <name evidence="3" type="ORF">TRIHO_13440</name>
</gene>
<dbReference type="OrthoDB" id="7873878at2"/>
<evidence type="ECO:0000259" key="2">
    <source>
        <dbReference type="Pfam" id="PF19029"/>
    </source>
</evidence>
<dbReference type="Pfam" id="PF19029">
    <property type="entry name" value="DUF883_C"/>
    <property type="match status" value="1"/>
</dbReference>
<keyword evidence="1" id="KW-0812">Transmembrane</keyword>
<keyword evidence="4" id="KW-1185">Reference proteome</keyword>
<accession>A0A132C0I5</accession>
<organism evidence="3 4">
    <name type="scientific">Tritonibacter horizontis</name>
    <dbReference type="NCBI Taxonomy" id="1768241"/>
    <lineage>
        <taxon>Bacteria</taxon>
        <taxon>Pseudomonadati</taxon>
        <taxon>Pseudomonadota</taxon>
        <taxon>Alphaproteobacteria</taxon>
        <taxon>Rhodobacterales</taxon>
        <taxon>Paracoccaceae</taxon>
        <taxon>Tritonibacter</taxon>
    </lineage>
</organism>
<feature type="domain" description="DUF883" evidence="2">
    <location>
        <begin position="68"/>
        <end position="97"/>
    </location>
</feature>
<dbReference type="AlphaFoldDB" id="A0A132C0I5"/>
<reference evidence="3 4" key="1">
    <citation type="submission" date="2015-12" db="EMBL/GenBank/DDBJ databases">
        <title>Genome sequence of the marine Rhodobacteraceae strain O3.65, Candidatus Tritonibacter horizontis.</title>
        <authorList>
            <person name="Poehlein A."/>
            <person name="Giebel H.A."/>
            <person name="Voget S."/>
            <person name="Brinkhoff T."/>
        </authorList>
    </citation>
    <scope>NUCLEOTIDE SEQUENCE [LARGE SCALE GENOMIC DNA]</scope>
    <source>
        <strain evidence="3 4">O3.65</strain>
    </source>
</reference>
<comment type="caution">
    <text evidence="3">The sequence shown here is derived from an EMBL/GenBank/DDBJ whole genome shotgun (WGS) entry which is preliminary data.</text>
</comment>
<dbReference type="RefSeq" id="WP_068241532.1">
    <property type="nucleotide sequence ID" value="NZ_LPUY01000041.1"/>
</dbReference>
<evidence type="ECO:0000256" key="1">
    <source>
        <dbReference type="SAM" id="Phobius"/>
    </source>
</evidence>
<keyword evidence="1" id="KW-1133">Transmembrane helix</keyword>
<feature type="transmembrane region" description="Helical" evidence="1">
    <location>
        <begin position="74"/>
        <end position="93"/>
    </location>
</feature>
<keyword evidence="1" id="KW-0472">Membrane</keyword>
<evidence type="ECO:0000313" key="4">
    <source>
        <dbReference type="Proteomes" id="UP000068382"/>
    </source>
</evidence>
<protein>
    <recommendedName>
        <fullName evidence="2">DUF883 domain-containing protein</fullName>
    </recommendedName>
</protein>
<dbReference type="EMBL" id="LPUY01000041">
    <property type="protein sequence ID" value="KUP93852.1"/>
    <property type="molecule type" value="Genomic_DNA"/>
</dbReference>
<dbReference type="PATRIC" id="fig|1768241.3.peg.1410"/>
<dbReference type="InterPro" id="IPR043605">
    <property type="entry name" value="DUF883_C"/>
</dbReference>
<sequence length="97" mass="10183">MPKDQTAPSTDDIAAQMEVLRADMSALTRSVSDLAKDRATRAKVAARDTAREQTQAIADGAAQVTRQAEDAVRAQPLAATAIAAGLGFALGFLSNRR</sequence>